<dbReference type="PANTHER" id="PTHR47194:SF3">
    <property type="entry name" value="SORTING NEXIN 29"/>
    <property type="match status" value="1"/>
</dbReference>
<dbReference type="STRING" id="34508.A0A4U8UPP1"/>
<dbReference type="PANTHER" id="PTHR47194">
    <property type="entry name" value="SORTING NEXIN-29-RELATED"/>
    <property type="match status" value="1"/>
</dbReference>
<gene>
    <name evidence="3" type="ORF">L596_002497</name>
</gene>
<dbReference type="AlphaFoldDB" id="A0A4U8UPP1"/>
<dbReference type="OrthoDB" id="62364at2759"/>
<feature type="compositionally biased region" description="Polar residues" evidence="1">
    <location>
        <begin position="209"/>
        <end position="218"/>
    </location>
</feature>
<evidence type="ECO:0000256" key="1">
    <source>
        <dbReference type="SAM" id="MobiDB-lite"/>
    </source>
</evidence>
<dbReference type="SUPFAM" id="SSF140741">
    <property type="entry name" value="RUN domain-like"/>
    <property type="match status" value="1"/>
</dbReference>
<dbReference type="EMBL" id="AZBU02000001">
    <property type="protein sequence ID" value="TMS35012.1"/>
    <property type="molecule type" value="Genomic_DNA"/>
</dbReference>
<protein>
    <recommendedName>
        <fullName evidence="2">RUN domain-containing protein</fullName>
    </recommendedName>
</protein>
<keyword evidence="4" id="KW-1185">Reference proteome</keyword>
<dbReference type="InterPro" id="IPR004012">
    <property type="entry name" value="Run_dom"/>
</dbReference>
<accession>A0A4U8UPP1</accession>
<evidence type="ECO:0000313" key="3">
    <source>
        <dbReference type="EMBL" id="TMS35012.1"/>
    </source>
</evidence>
<dbReference type="SMART" id="SM00593">
    <property type="entry name" value="RUN"/>
    <property type="match status" value="1"/>
</dbReference>
<dbReference type="Pfam" id="PF02759">
    <property type="entry name" value="RUN"/>
    <property type="match status" value="1"/>
</dbReference>
<name>A0A4U8UPP1_STECR</name>
<organism evidence="3 4">
    <name type="scientific">Steinernema carpocapsae</name>
    <name type="common">Entomopathogenic nematode</name>
    <dbReference type="NCBI Taxonomy" id="34508"/>
    <lineage>
        <taxon>Eukaryota</taxon>
        <taxon>Metazoa</taxon>
        <taxon>Ecdysozoa</taxon>
        <taxon>Nematoda</taxon>
        <taxon>Chromadorea</taxon>
        <taxon>Rhabditida</taxon>
        <taxon>Tylenchina</taxon>
        <taxon>Panagrolaimomorpha</taxon>
        <taxon>Strongyloidoidea</taxon>
        <taxon>Steinernematidae</taxon>
        <taxon>Steinernema</taxon>
    </lineage>
</organism>
<reference evidence="3 4" key="2">
    <citation type="journal article" date="2019" name="G3 (Bethesda)">
        <title>Hybrid Assembly of the Genome of the Entomopathogenic Nematode Steinernema carpocapsae Identifies the X-Chromosome.</title>
        <authorList>
            <person name="Serra L."/>
            <person name="Macchietto M."/>
            <person name="Macias-Munoz A."/>
            <person name="McGill C.J."/>
            <person name="Rodriguez I.M."/>
            <person name="Rodriguez B."/>
            <person name="Murad R."/>
            <person name="Mortazavi A."/>
        </authorList>
    </citation>
    <scope>NUCLEOTIDE SEQUENCE [LARGE SCALE GENOMIC DNA]</scope>
    <source>
        <strain evidence="3 4">ALL</strain>
    </source>
</reference>
<dbReference type="InterPro" id="IPR037213">
    <property type="entry name" value="Run_dom_sf"/>
</dbReference>
<dbReference type="Gene3D" id="1.20.58.900">
    <property type="match status" value="1"/>
</dbReference>
<feature type="domain" description="RUN" evidence="2">
    <location>
        <begin position="13"/>
        <end position="147"/>
    </location>
</feature>
<dbReference type="InterPro" id="IPR047326">
    <property type="entry name" value="RUN_PLEKHM1"/>
</dbReference>
<feature type="region of interest" description="Disordered" evidence="1">
    <location>
        <begin position="310"/>
        <end position="353"/>
    </location>
</feature>
<dbReference type="PROSITE" id="PS50826">
    <property type="entry name" value="RUN"/>
    <property type="match status" value="1"/>
</dbReference>
<proteinExistence type="predicted"/>
<feature type="region of interest" description="Disordered" evidence="1">
    <location>
        <begin position="209"/>
        <end position="256"/>
    </location>
</feature>
<dbReference type="CDD" id="cd17679">
    <property type="entry name" value="RUN_PLEKHM1"/>
    <property type="match status" value="1"/>
</dbReference>
<evidence type="ECO:0000259" key="2">
    <source>
        <dbReference type="PROSITE" id="PS50826"/>
    </source>
</evidence>
<reference evidence="3 4" key="1">
    <citation type="journal article" date="2015" name="Genome Biol.">
        <title>Comparative genomics of Steinernema reveals deeply conserved gene regulatory networks.</title>
        <authorList>
            <person name="Dillman A.R."/>
            <person name="Macchietto M."/>
            <person name="Porter C.F."/>
            <person name="Rogers A."/>
            <person name="Williams B."/>
            <person name="Antoshechkin I."/>
            <person name="Lee M.M."/>
            <person name="Goodwin Z."/>
            <person name="Lu X."/>
            <person name="Lewis E.E."/>
            <person name="Goodrich-Blair H."/>
            <person name="Stock S.P."/>
            <person name="Adams B.J."/>
            <person name="Sternberg P.W."/>
            <person name="Mortazavi A."/>
        </authorList>
    </citation>
    <scope>NUCLEOTIDE SEQUENCE [LARGE SCALE GENOMIC DNA]</scope>
    <source>
        <strain evidence="3 4">ALL</strain>
    </source>
</reference>
<sequence>MKAAVANYSAKQTVSSDNTQSLCNIIEAIFIHGLKDTFFLRGSRYAKYPEPNFWPLISKYTHVNVNTQINNAKQIRTEIGRARAWVRIVINESSLGNYISNMTKDVTSIKRFYVEEAFLRDSERVETMIGYLKAFDRLKFDIPVNSAFLNGWTPSPLILSGVIAGKPMRVDQKPPSMNRRRVNSVTMDDIQEDEVGMSALDLLDESGTAIRSENTTPTRLHHVSRRPSSSASMPHLRAPGGPKNDDEDDGSSVYSHPSMMDGGLLFNNPYAVRPTAIYSPVLSSTPETSNYLATAMELPSELQTSEVVVKHRRHRFRRSSAGSGEEPRSRKASQARPESTTNHAQVEVGEGSQ</sequence>
<comment type="caution">
    <text evidence="3">The sequence shown here is derived from an EMBL/GenBank/DDBJ whole genome shotgun (WGS) entry which is preliminary data.</text>
</comment>
<evidence type="ECO:0000313" key="4">
    <source>
        <dbReference type="Proteomes" id="UP000298663"/>
    </source>
</evidence>
<dbReference type="Proteomes" id="UP000298663">
    <property type="component" value="Unassembled WGS sequence"/>
</dbReference>